<dbReference type="AlphaFoldDB" id="A0A430AB96"/>
<dbReference type="Proteomes" id="UP000287101">
    <property type="component" value="Unassembled WGS sequence"/>
</dbReference>
<sequence>MDTSSMNATFLNHTTGIVVGQDTAPIKLIELINVRCPFCKKWHEDTNTLLMKLVLEGKLQRCIKLYDKDKPGLDKGNIMHRFISKTDGPLAIEQLTSIYNTQDIWGNLETFDAISNYAKNELKLEEDYRKNFSSTIQQEATAANIPFVPTMVINNYIFDQSISLEDLLDLLDK</sequence>
<evidence type="ECO:0000313" key="2">
    <source>
        <dbReference type="EMBL" id="RSU04483.1"/>
    </source>
</evidence>
<dbReference type="InterPro" id="IPR012336">
    <property type="entry name" value="Thioredoxin-like_fold"/>
</dbReference>
<dbReference type="InterPro" id="IPR036249">
    <property type="entry name" value="Thioredoxin-like_sf"/>
</dbReference>
<name>A0A430AB96_9ENTE</name>
<reference evidence="2 3" key="1">
    <citation type="submission" date="2017-05" db="EMBL/GenBank/DDBJ databases">
        <title>Vagococcus spp. assemblies.</title>
        <authorList>
            <person name="Gulvik C.A."/>
        </authorList>
    </citation>
    <scope>NUCLEOTIDE SEQUENCE [LARGE SCALE GENOMIC DNA]</scope>
    <source>
        <strain evidence="2 3">CCUG 41755</strain>
    </source>
</reference>
<dbReference type="RefSeq" id="WP_126829789.1">
    <property type="nucleotide sequence ID" value="NZ_CBCRYB010000013.1"/>
</dbReference>
<keyword evidence="3" id="KW-1185">Reference proteome</keyword>
<comment type="caution">
    <text evidence="2">The sequence shown here is derived from an EMBL/GenBank/DDBJ whole genome shotgun (WGS) entry which is preliminary data.</text>
</comment>
<dbReference type="SUPFAM" id="SSF52833">
    <property type="entry name" value="Thioredoxin-like"/>
    <property type="match status" value="1"/>
</dbReference>
<protein>
    <recommendedName>
        <fullName evidence="1">Thioredoxin-like fold domain-containing protein</fullName>
    </recommendedName>
</protein>
<feature type="domain" description="Thioredoxin-like fold" evidence="1">
    <location>
        <begin position="14"/>
        <end position="173"/>
    </location>
</feature>
<evidence type="ECO:0000313" key="3">
    <source>
        <dbReference type="Proteomes" id="UP000287101"/>
    </source>
</evidence>
<dbReference type="OrthoDB" id="117402at2"/>
<dbReference type="Gene3D" id="1.10.1200.90">
    <property type="entry name" value="DsbA-like domain"/>
    <property type="match status" value="1"/>
</dbReference>
<dbReference type="EMBL" id="NGJY01000001">
    <property type="protein sequence ID" value="RSU04483.1"/>
    <property type="molecule type" value="Genomic_DNA"/>
</dbReference>
<organism evidence="2 3">
    <name type="scientific">Vagococcus fessus</name>
    <dbReference type="NCBI Taxonomy" id="120370"/>
    <lineage>
        <taxon>Bacteria</taxon>
        <taxon>Bacillati</taxon>
        <taxon>Bacillota</taxon>
        <taxon>Bacilli</taxon>
        <taxon>Lactobacillales</taxon>
        <taxon>Enterococcaceae</taxon>
        <taxon>Vagococcus</taxon>
    </lineage>
</organism>
<dbReference type="Gene3D" id="3.40.30.10">
    <property type="entry name" value="Glutaredoxin"/>
    <property type="match status" value="1"/>
</dbReference>
<evidence type="ECO:0000259" key="1">
    <source>
        <dbReference type="Pfam" id="PF13462"/>
    </source>
</evidence>
<accession>A0A430AB96</accession>
<gene>
    <name evidence="2" type="ORF">CBF31_00235</name>
</gene>
<proteinExistence type="predicted"/>
<dbReference type="Pfam" id="PF13462">
    <property type="entry name" value="Thioredoxin_4"/>
    <property type="match status" value="1"/>
</dbReference>